<dbReference type="RefSeq" id="WP_025614579.1">
    <property type="nucleotide sequence ID" value="NZ_FNBD01000007.1"/>
</dbReference>
<name>A0A1G7IA86_9FLAO</name>
<dbReference type="NCBIfam" id="TIGR03516">
    <property type="entry name" value="ppisom_GldI"/>
    <property type="match status" value="1"/>
</dbReference>
<dbReference type="EC" id="5.2.1.8" evidence="4"/>
<evidence type="ECO:0000313" key="6">
    <source>
        <dbReference type="EMBL" id="SDF09657.1"/>
    </source>
</evidence>
<dbReference type="eggNOG" id="COG0545">
    <property type="taxonomic scope" value="Bacteria"/>
</dbReference>
<accession>A0A1G7IA86</accession>
<dbReference type="InterPro" id="IPR001179">
    <property type="entry name" value="PPIase_FKBP_dom"/>
</dbReference>
<dbReference type="Pfam" id="PF00254">
    <property type="entry name" value="FKBP_C"/>
    <property type="match status" value="1"/>
</dbReference>
<evidence type="ECO:0000259" key="5">
    <source>
        <dbReference type="PROSITE" id="PS50059"/>
    </source>
</evidence>
<keyword evidence="7" id="KW-1185">Reference proteome</keyword>
<evidence type="ECO:0000313" key="7">
    <source>
        <dbReference type="Proteomes" id="UP000182114"/>
    </source>
</evidence>
<dbReference type="Proteomes" id="UP000182114">
    <property type="component" value="Unassembled WGS sequence"/>
</dbReference>
<proteinExistence type="inferred from homology"/>
<dbReference type="EMBL" id="FNBD01000007">
    <property type="protein sequence ID" value="SDF09657.1"/>
    <property type="molecule type" value="Genomic_DNA"/>
</dbReference>
<dbReference type="Gene3D" id="3.10.50.40">
    <property type="match status" value="1"/>
</dbReference>
<comment type="catalytic activity">
    <reaction evidence="1 3 4">
        <text>[protein]-peptidylproline (omega=180) = [protein]-peptidylproline (omega=0)</text>
        <dbReference type="Rhea" id="RHEA:16237"/>
        <dbReference type="Rhea" id="RHEA-COMP:10747"/>
        <dbReference type="Rhea" id="RHEA-COMP:10748"/>
        <dbReference type="ChEBI" id="CHEBI:83833"/>
        <dbReference type="ChEBI" id="CHEBI:83834"/>
        <dbReference type="EC" id="5.2.1.8"/>
    </reaction>
</comment>
<evidence type="ECO:0000256" key="4">
    <source>
        <dbReference type="RuleBase" id="RU003915"/>
    </source>
</evidence>
<organism evidence="6 7">
    <name type="scientific">Cellulophaga baltica</name>
    <dbReference type="NCBI Taxonomy" id="76594"/>
    <lineage>
        <taxon>Bacteria</taxon>
        <taxon>Pseudomonadati</taxon>
        <taxon>Bacteroidota</taxon>
        <taxon>Flavobacteriia</taxon>
        <taxon>Flavobacteriales</taxon>
        <taxon>Flavobacteriaceae</taxon>
        <taxon>Cellulophaga</taxon>
    </lineage>
</organism>
<evidence type="ECO:0000256" key="3">
    <source>
        <dbReference type="PROSITE-ProRule" id="PRU00277"/>
    </source>
</evidence>
<dbReference type="InterPro" id="IPR046357">
    <property type="entry name" value="PPIase_dom_sf"/>
</dbReference>
<dbReference type="PROSITE" id="PS50059">
    <property type="entry name" value="FKBP_PPIASE"/>
    <property type="match status" value="1"/>
</dbReference>
<dbReference type="AlphaFoldDB" id="A0A1G7IA86"/>
<dbReference type="GO" id="GO:0003755">
    <property type="term" value="F:peptidyl-prolyl cis-trans isomerase activity"/>
    <property type="evidence" value="ECO:0007669"/>
    <property type="project" value="UniProtKB-UniRule"/>
</dbReference>
<gene>
    <name evidence="6" type="ORF">SAMN04487992_107134</name>
</gene>
<keyword evidence="3 4" id="KW-0413">Isomerase</keyword>
<evidence type="ECO:0000256" key="1">
    <source>
        <dbReference type="ARBA" id="ARBA00000971"/>
    </source>
</evidence>
<dbReference type="InterPro" id="IPR019869">
    <property type="entry name" value="Motility-assoc_PPIase_GldI"/>
</dbReference>
<reference evidence="7" key="1">
    <citation type="submission" date="2016-10" db="EMBL/GenBank/DDBJ databases">
        <authorList>
            <person name="Varghese N."/>
            <person name="Submissions S."/>
        </authorList>
    </citation>
    <scope>NUCLEOTIDE SEQUENCE [LARGE SCALE GENOMIC DNA]</scope>
    <source>
        <strain evidence="7">DSM 24729</strain>
    </source>
</reference>
<dbReference type="PROSITE" id="PS51257">
    <property type="entry name" value="PROKAR_LIPOPROTEIN"/>
    <property type="match status" value="1"/>
</dbReference>
<keyword evidence="2 3" id="KW-0697">Rotamase</keyword>
<evidence type="ECO:0000256" key="2">
    <source>
        <dbReference type="ARBA" id="ARBA00023110"/>
    </source>
</evidence>
<protein>
    <recommendedName>
        <fullName evidence="4">Peptidyl-prolyl cis-trans isomerase</fullName>
        <ecNumber evidence="4">5.2.1.8</ecNumber>
    </recommendedName>
</protein>
<comment type="similarity">
    <text evidence="4">Belongs to the FKBP-type PPIase family.</text>
</comment>
<dbReference type="SUPFAM" id="SSF54534">
    <property type="entry name" value="FKBP-like"/>
    <property type="match status" value="1"/>
</dbReference>
<feature type="domain" description="PPIase FKBP-type" evidence="5">
    <location>
        <begin position="89"/>
        <end position="176"/>
    </location>
</feature>
<sequence length="182" mass="20833">MKYLLYLSALCLLFISCEEPIARKPVRVSTPKLVKSTVERNKDLLEIEVKIINRLVKKDTLHEYLPTATGSWFYYETKNDSLPYVPQEEDVVTLTYNIMTLTNDTIYSAKEIGTQRIKVNKPSLFKGLRNTFTLLKEGEKATFLFPSSLAFGYHGDDNKITPNTPIKSSVEILNIEKHPTNK</sequence>